<dbReference type="GO" id="GO:0051117">
    <property type="term" value="F:ATPase binding"/>
    <property type="evidence" value="ECO:0007669"/>
    <property type="project" value="TreeGrafter"/>
</dbReference>
<dbReference type="GO" id="GO:0009368">
    <property type="term" value="C:endopeptidase Clp complex"/>
    <property type="evidence" value="ECO:0007669"/>
    <property type="project" value="TreeGrafter"/>
</dbReference>
<dbReference type="Proteomes" id="UP001153076">
    <property type="component" value="Unassembled WGS sequence"/>
</dbReference>
<comment type="similarity">
    <text evidence="1 2">Belongs to the peptidase S14 family.</text>
</comment>
<dbReference type="GO" id="GO:0004176">
    <property type="term" value="F:ATP-dependent peptidase activity"/>
    <property type="evidence" value="ECO:0007669"/>
    <property type="project" value="InterPro"/>
</dbReference>
<accession>A0A9Q1KJF2</accession>
<dbReference type="GO" id="GO:0009532">
    <property type="term" value="C:plastid stroma"/>
    <property type="evidence" value="ECO:0007669"/>
    <property type="project" value="UniProtKB-ARBA"/>
</dbReference>
<proteinExistence type="inferred from homology"/>
<dbReference type="InterPro" id="IPR023562">
    <property type="entry name" value="ClpP/TepA"/>
</dbReference>
<dbReference type="AlphaFoldDB" id="A0A9Q1KJF2"/>
<sequence length="202" mass="22954">MAFRTPRVPYKTQGGGTWQWLDLWNALYRERIIFIGRRIDEHYSNQILATMLYLDTVDSSKNLHMYLYGFGGDLTPCLAIYDTMQSLKTPVSTLCLGYAMNMTAFLAMAGEKGHRAAVPRARFEIQPPAGVAHGDADGVRNEADELLRIRDYLYKEVSKHTGQPLEKVHKDLSHAKGWSAREAVEYGLIDRVLRPPRIVPDE</sequence>
<dbReference type="PRINTS" id="PR00127">
    <property type="entry name" value="CLPPROTEASEP"/>
</dbReference>
<evidence type="ECO:0000313" key="3">
    <source>
        <dbReference type="EMBL" id="KAJ8443792.1"/>
    </source>
</evidence>
<dbReference type="CDD" id="cd07017">
    <property type="entry name" value="S14_ClpP_2"/>
    <property type="match status" value="1"/>
</dbReference>
<dbReference type="OrthoDB" id="2017408at2759"/>
<dbReference type="Pfam" id="PF00574">
    <property type="entry name" value="CLP_protease"/>
    <property type="match status" value="1"/>
</dbReference>
<dbReference type="InterPro" id="IPR029045">
    <property type="entry name" value="ClpP/crotonase-like_dom_sf"/>
</dbReference>
<evidence type="ECO:0000313" key="4">
    <source>
        <dbReference type="Proteomes" id="UP001153076"/>
    </source>
</evidence>
<dbReference type="EMBL" id="JAKOGI010000112">
    <property type="protein sequence ID" value="KAJ8443792.1"/>
    <property type="molecule type" value="Genomic_DNA"/>
</dbReference>
<evidence type="ECO:0000256" key="2">
    <source>
        <dbReference type="RuleBase" id="RU003567"/>
    </source>
</evidence>
<dbReference type="Gene3D" id="3.90.226.10">
    <property type="entry name" value="2-enoyl-CoA Hydratase, Chain A, domain 1"/>
    <property type="match status" value="1"/>
</dbReference>
<comment type="caution">
    <text evidence="3">The sequence shown here is derived from an EMBL/GenBank/DDBJ whole genome shotgun (WGS) entry which is preliminary data.</text>
</comment>
<protein>
    <recommendedName>
        <fullName evidence="2">ATP-dependent Clp protease proteolytic subunit</fullName>
    </recommendedName>
</protein>
<organism evidence="3 4">
    <name type="scientific">Carnegiea gigantea</name>
    <dbReference type="NCBI Taxonomy" id="171969"/>
    <lineage>
        <taxon>Eukaryota</taxon>
        <taxon>Viridiplantae</taxon>
        <taxon>Streptophyta</taxon>
        <taxon>Embryophyta</taxon>
        <taxon>Tracheophyta</taxon>
        <taxon>Spermatophyta</taxon>
        <taxon>Magnoliopsida</taxon>
        <taxon>eudicotyledons</taxon>
        <taxon>Gunneridae</taxon>
        <taxon>Pentapetalae</taxon>
        <taxon>Caryophyllales</taxon>
        <taxon>Cactineae</taxon>
        <taxon>Cactaceae</taxon>
        <taxon>Cactoideae</taxon>
        <taxon>Echinocereeae</taxon>
        <taxon>Carnegiea</taxon>
    </lineage>
</organism>
<dbReference type="PANTHER" id="PTHR10381:SF46">
    <property type="entry name" value="ATP-DEPENDENT CLP PROTEASE PROTEOLYTIC SUBUNIT-RELATED PROTEIN 2, CHLOROPLASTIC"/>
    <property type="match status" value="1"/>
</dbReference>
<dbReference type="InterPro" id="IPR001907">
    <property type="entry name" value="ClpP"/>
</dbReference>
<dbReference type="SUPFAM" id="SSF52096">
    <property type="entry name" value="ClpP/crotonase"/>
    <property type="match status" value="1"/>
</dbReference>
<dbReference type="GO" id="GO:0004252">
    <property type="term" value="F:serine-type endopeptidase activity"/>
    <property type="evidence" value="ECO:0007669"/>
    <property type="project" value="InterPro"/>
</dbReference>
<evidence type="ECO:0000256" key="1">
    <source>
        <dbReference type="ARBA" id="ARBA00007039"/>
    </source>
</evidence>
<reference evidence="3" key="1">
    <citation type="submission" date="2022-04" db="EMBL/GenBank/DDBJ databases">
        <title>Carnegiea gigantea Genome sequencing and assembly v2.</title>
        <authorList>
            <person name="Copetti D."/>
            <person name="Sanderson M.J."/>
            <person name="Burquez A."/>
            <person name="Wojciechowski M.F."/>
        </authorList>
    </citation>
    <scope>NUCLEOTIDE SEQUENCE</scope>
    <source>
        <strain evidence="3">SGP5-SGP5p</strain>
        <tissue evidence="3">Aerial part</tissue>
    </source>
</reference>
<keyword evidence="4" id="KW-1185">Reference proteome</keyword>
<dbReference type="PANTHER" id="PTHR10381">
    <property type="entry name" value="ATP-DEPENDENT CLP PROTEASE PROTEOLYTIC SUBUNIT"/>
    <property type="match status" value="1"/>
</dbReference>
<dbReference type="GO" id="GO:0006515">
    <property type="term" value="P:protein quality control for misfolded or incompletely synthesized proteins"/>
    <property type="evidence" value="ECO:0007669"/>
    <property type="project" value="TreeGrafter"/>
</dbReference>
<name>A0A9Q1KJF2_9CARY</name>
<gene>
    <name evidence="3" type="ORF">Cgig2_017273</name>
</gene>